<protein>
    <recommendedName>
        <fullName evidence="4">Phage P22-like portal protein</fullName>
    </recommendedName>
</protein>
<dbReference type="Pfam" id="PF16510">
    <property type="entry name" value="P22_portal"/>
    <property type="match status" value="1"/>
</dbReference>
<comment type="caution">
    <text evidence="2">The sequence shown here is derived from an EMBL/GenBank/DDBJ whole genome shotgun (WGS) entry which is preliminary data.</text>
</comment>
<keyword evidence="3" id="KW-1185">Reference proteome</keyword>
<organism evidence="2 3">
    <name type="scientific">Pseudofulvimonas gallinarii</name>
    <dbReference type="NCBI Taxonomy" id="634155"/>
    <lineage>
        <taxon>Bacteria</taxon>
        <taxon>Pseudomonadati</taxon>
        <taxon>Pseudomonadota</taxon>
        <taxon>Gammaproteobacteria</taxon>
        <taxon>Lysobacterales</taxon>
        <taxon>Rhodanobacteraceae</taxon>
        <taxon>Pseudofulvimonas</taxon>
    </lineage>
</organism>
<feature type="non-terminal residue" evidence="2">
    <location>
        <position position="627"/>
    </location>
</feature>
<feature type="compositionally biased region" description="Basic and acidic residues" evidence="1">
    <location>
        <begin position="561"/>
        <end position="576"/>
    </location>
</feature>
<evidence type="ECO:0008006" key="4">
    <source>
        <dbReference type="Google" id="ProtNLM"/>
    </source>
</evidence>
<gene>
    <name evidence="2" type="ORF">EDC25_1522</name>
</gene>
<sequence length="627" mass="70750">MHPRGPEDNESAQAKQQVVKYIDDVNQAGFERSSAFAHAAKVGIGWLEECIIQDPDSEPVCVRHEDWKVMWWDPFSRRNDLRDCRYIHRRKWVDLDYAQVMFPAHADALDGMAKSATELDLGDSDDLADMPALFLHRDLRSAGDNGYRLFGTSSIDQKYRRRLPLIETWFKRPQNVQRIESLDPDLNGREFDRADETHVKAVSSGMATLTDAVAERIFYAIWVPKLLLALAPSPYKHNRYPFTAIWCKREDRTGLPYGYVRGMRDAQLDYNKRRSKALFMLSVNRVIFEDGAIDKADEDEILDEAARPDARIRVAKGALEHNRVKLEWGAELVPGQVQLMQEAKDHILEGSGVTRENLGQDSSAISGVAIQAKQQQGSVSTAELFDNYRQFMQISGQKQLSLVEQFMPLPKRLRILGPRGKVDWLIVNEPYADPETGGILFKNDLSKQAADFIIDQQGYRETVRMAMAQQMFEIITKLPPDMQIQLLDIAFELTDIPNRDELVARIRKINGQPAPGQEEDPAHQEMAIEQAERERQAHDLDVQERTAKIGKDLATAAKLNAEAKRSSVQGKKDAHPLPHAVARRRVRGSHRAAAARTAPAPRPCAHHRAVGPAGSYHRAPGVSAPDT</sequence>
<reference evidence="2 3" key="1">
    <citation type="submission" date="2019-03" db="EMBL/GenBank/DDBJ databases">
        <title>Genomic Encyclopedia of Type Strains, Phase IV (KMG-IV): sequencing the most valuable type-strain genomes for metagenomic binning, comparative biology and taxonomic classification.</title>
        <authorList>
            <person name="Goeker M."/>
        </authorList>
    </citation>
    <scope>NUCLEOTIDE SEQUENCE [LARGE SCALE GENOMIC DNA]</scope>
    <source>
        <strain evidence="2 3">DSM 21944</strain>
    </source>
</reference>
<feature type="region of interest" description="Disordered" evidence="1">
    <location>
        <begin position="561"/>
        <end position="627"/>
    </location>
</feature>
<dbReference type="InterPro" id="IPR032427">
    <property type="entry name" value="P22_portal"/>
</dbReference>
<evidence type="ECO:0000313" key="2">
    <source>
        <dbReference type="EMBL" id="TCS91408.1"/>
    </source>
</evidence>
<dbReference type="EMBL" id="SMAF01000052">
    <property type="protein sequence ID" value="TCS91408.1"/>
    <property type="molecule type" value="Genomic_DNA"/>
</dbReference>
<evidence type="ECO:0000313" key="3">
    <source>
        <dbReference type="Proteomes" id="UP000294599"/>
    </source>
</evidence>
<evidence type="ECO:0000256" key="1">
    <source>
        <dbReference type="SAM" id="MobiDB-lite"/>
    </source>
</evidence>
<name>A0A4R3KYW6_9GAMM</name>
<feature type="compositionally biased region" description="Basic residues" evidence="1">
    <location>
        <begin position="581"/>
        <end position="590"/>
    </location>
</feature>
<dbReference type="Proteomes" id="UP000294599">
    <property type="component" value="Unassembled WGS sequence"/>
</dbReference>
<proteinExistence type="predicted"/>
<accession>A0A4R3KYW6</accession>
<dbReference type="AlphaFoldDB" id="A0A4R3KYW6"/>